<feature type="compositionally biased region" description="Polar residues" evidence="2">
    <location>
        <begin position="8"/>
        <end position="23"/>
    </location>
</feature>
<accession>A0A3D9ZWP1</accession>
<comment type="caution">
    <text evidence="4">The sequence shown here is derived from an EMBL/GenBank/DDBJ whole genome shotgun (WGS) entry which is preliminary data.</text>
</comment>
<keyword evidence="5" id="KW-1185">Reference proteome</keyword>
<protein>
    <recommendedName>
        <fullName evidence="3">YCII-related domain-containing protein</fullName>
    </recommendedName>
</protein>
<sequence>MTRLSPELSISAQPGSSVRQRGSIQGPYPGKVCLMAKYMLLIYGDAEQWESMTPEQGAAHDAAHVAFRDSAGVQIIGGHELVSSPVATSLRADAAGDVMLTDGPFLETKEALGGYYLLEADDLDQVVKLASLLPEVRAGHSGVEIRPVLEHE</sequence>
<dbReference type="Gene3D" id="3.30.70.1060">
    <property type="entry name" value="Dimeric alpha+beta barrel"/>
    <property type="match status" value="1"/>
</dbReference>
<feature type="domain" description="YCII-related" evidence="3">
    <location>
        <begin position="37"/>
        <end position="149"/>
    </location>
</feature>
<dbReference type="PANTHER" id="PTHR35174">
    <property type="entry name" value="BLL7171 PROTEIN-RELATED"/>
    <property type="match status" value="1"/>
</dbReference>
<feature type="region of interest" description="Disordered" evidence="2">
    <location>
        <begin position="1"/>
        <end position="23"/>
    </location>
</feature>
<dbReference type="PANTHER" id="PTHR35174:SF3">
    <property type="entry name" value="BLL7171 PROTEIN"/>
    <property type="match status" value="1"/>
</dbReference>
<dbReference type="EMBL" id="QUMQ01000001">
    <property type="protein sequence ID" value="REG01626.1"/>
    <property type="molecule type" value="Genomic_DNA"/>
</dbReference>
<dbReference type="InterPro" id="IPR011008">
    <property type="entry name" value="Dimeric_a/b-barrel"/>
</dbReference>
<reference evidence="4 5" key="1">
    <citation type="submission" date="2018-08" db="EMBL/GenBank/DDBJ databases">
        <title>Sequencing the genomes of 1000 actinobacteria strains.</title>
        <authorList>
            <person name="Klenk H.-P."/>
        </authorList>
    </citation>
    <scope>NUCLEOTIDE SEQUENCE [LARGE SCALE GENOMIC DNA]</scope>
    <source>
        <strain evidence="4 5">DSM 44099</strain>
    </source>
</reference>
<proteinExistence type="inferred from homology"/>
<dbReference type="SUPFAM" id="SSF54909">
    <property type="entry name" value="Dimeric alpha+beta barrel"/>
    <property type="match status" value="1"/>
</dbReference>
<evidence type="ECO:0000313" key="5">
    <source>
        <dbReference type="Proteomes" id="UP000256913"/>
    </source>
</evidence>
<evidence type="ECO:0000256" key="1">
    <source>
        <dbReference type="ARBA" id="ARBA00007689"/>
    </source>
</evidence>
<dbReference type="Proteomes" id="UP000256913">
    <property type="component" value="Unassembled WGS sequence"/>
</dbReference>
<dbReference type="AlphaFoldDB" id="A0A3D9ZWP1"/>
<name>A0A3D9ZWP1_9ACTN</name>
<organism evidence="4 5">
    <name type="scientific">Asanoa ferruginea</name>
    <dbReference type="NCBI Taxonomy" id="53367"/>
    <lineage>
        <taxon>Bacteria</taxon>
        <taxon>Bacillati</taxon>
        <taxon>Actinomycetota</taxon>
        <taxon>Actinomycetes</taxon>
        <taxon>Micromonosporales</taxon>
        <taxon>Micromonosporaceae</taxon>
        <taxon>Asanoa</taxon>
    </lineage>
</organism>
<evidence type="ECO:0000313" key="4">
    <source>
        <dbReference type="EMBL" id="REG01626.1"/>
    </source>
</evidence>
<gene>
    <name evidence="4" type="ORF">DFJ67_7711</name>
</gene>
<evidence type="ECO:0000259" key="3">
    <source>
        <dbReference type="Pfam" id="PF03795"/>
    </source>
</evidence>
<evidence type="ECO:0000256" key="2">
    <source>
        <dbReference type="SAM" id="MobiDB-lite"/>
    </source>
</evidence>
<dbReference type="InterPro" id="IPR005545">
    <property type="entry name" value="YCII"/>
</dbReference>
<dbReference type="Pfam" id="PF03795">
    <property type="entry name" value="YCII"/>
    <property type="match status" value="1"/>
</dbReference>
<comment type="similarity">
    <text evidence="1">Belongs to the YciI family.</text>
</comment>